<name>A0A8H3WRZ1_9PEZI</name>
<dbReference type="Proteomes" id="UP000434172">
    <property type="component" value="Unassembled WGS sequence"/>
</dbReference>
<feature type="compositionally biased region" description="Low complexity" evidence="1">
    <location>
        <begin position="798"/>
        <end position="826"/>
    </location>
</feature>
<feature type="compositionally biased region" description="Polar residues" evidence="1">
    <location>
        <begin position="1140"/>
        <end position="1190"/>
    </location>
</feature>
<reference evidence="2 3" key="1">
    <citation type="submission" date="2019-12" db="EMBL/GenBank/DDBJ databases">
        <title>A genome sequence resource for the geographically widespread anthracnose pathogen Colletotrichum asianum.</title>
        <authorList>
            <person name="Meng Y."/>
        </authorList>
    </citation>
    <scope>NUCLEOTIDE SEQUENCE [LARGE SCALE GENOMIC DNA]</scope>
    <source>
        <strain evidence="2 3">ICMP 18580</strain>
    </source>
</reference>
<feature type="compositionally biased region" description="Low complexity" evidence="1">
    <location>
        <begin position="908"/>
        <end position="922"/>
    </location>
</feature>
<feature type="compositionally biased region" description="Acidic residues" evidence="1">
    <location>
        <begin position="1387"/>
        <end position="1399"/>
    </location>
</feature>
<protein>
    <submittedName>
        <fullName evidence="2">Uncharacterized protein</fullName>
    </submittedName>
</protein>
<feature type="region of interest" description="Disordered" evidence="1">
    <location>
        <begin position="1092"/>
        <end position="1271"/>
    </location>
</feature>
<feature type="compositionally biased region" description="Low complexity" evidence="1">
    <location>
        <begin position="1215"/>
        <end position="1227"/>
    </location>
</feature>
<feature type="compositionally biased region" description="Polar residues" evidence="1">
    <location>
        <begin position="1019"/>
        <end position="1035"/>
    </location>
</feature>
<feature type="compositionally biased region" description="Basic and acidic residues" evidence="1">
    <location>
        <begin position="135"/>
        <end position="155"/>
    </location>
</feature>
<keyword evidence="3" id="KW-1185">Reference proteome</keyword>
<feature type="compositionally biased region" description="Low complexity" evidence="1">
    <location>
        <begin position="737"/>
        <end position="751"/>
    </location>
</feature>
<feature type="compositionally biased region" description="Pro residues" evidence="1">
    <location>
        <begin position="1363"/>
        <end position="1372"/>
    </location>
</feature>
<feature type="compositionally biased region" description="Polar residues" evidence="1">
    <location>
        <begin position="779"/>
        <end position="794"/>
    </location>
</feature>
<feature type="compositionally biased region" description="Polar residues" evidence="1">
    <location>
        <begin position="923"/>
        <end position="939"/>
    </location>
</feature>
<feature type="compositionally biased region" description="Low complexity" evidence="1">
    <location>
        <begin position="961"/>
        <end position="970"/>
    </location>
</feature>
<feature type="compositionally biased region" description="Polar residues" evidence="1">
    <location>
        <begin position="168"/>
        <end position="180"/>
    </location>
</feature>
<evidence type="ECO:0000313" key="3">
    <source>
        <dbReference type="Proteomes" id="UP000434172"/>
    </source>
</evidence>
<feature type="region of interest" description="Disordered" evidence="1">
    <location>
        <begin position="209"/>
        <end position="244"/>
    </location>
</feature>
<gene>
    <name evidence="2" type="ORF">GQ607_003091</name>
</gene>
<feature type="compositionally biased region" description="Polar residues" evidence="1">
    <location>
        <begin position="1319"/>
        <end position="1342"/>
    </location>
</feature>
<feature type="compositionally biased region" description="Polar residues" evidence="1">
    <location>
        <begin position="534"/>
        <end position="544"/>
    </location>
</feature>
<accession>A0A8H3WRZ1</accession>
<feature type="compositionally biased region" description="Basic and acidic residues" evidence="1">
    <location>
        <begin position="414"/>
        <end position="430"/>
    </location>
</feature>
<comment type="caution">
    <text evidence="2">The sequence shown here is derived from an EMBL/GenBank/DDBJ whole genome shotgun (WGS) entry which is preliminary data.</text>
</comment>
<feature type="compositionally biased region" description="Polar residues" evidence="1">
    <location>
        <begin position="483"/>
        <end position="502"/>
    </location>
</feature>
<feature type="region of interest" description="Disordered" evidence="1">
    <location>
        <begin position="1305"/>
        <end position="1399"/>
    </location>
</feature>
<feature type="compositionally biased region" description="Polar residues" evidence="1">
    <location>
        <begin position="893"/>
        <end position="907"/>
    </location>
</feature>
<feature type="compositionally biased region" description="Low complexity" evidence="1">
    <location>
        <begin position="367"/>
        <end position="381"/>
    </location>
</feature>
<feature type="compositionally biased region" description="Polar residues" evidence="1">
    <location>
        <begin position="844"/>
        <end position="854"/>
    </location>
</feature>
<evidence type="ECO:0000256" key="1">
    <source>
        <dbReference type="SAM" id="MobiDB-lite"/>
    </source>
</evidence>
<organism evidence="2 3">
    <name type="scientific">Colletotrichum asianum</name>
    <dbReference type="NCBI Taxonomy" id="702518"/>
    <lineage>
        <taxon>Eukaryota</taxon>
        <taxon>Fungi</taxon>
        <taxon>Dikarya</taxon>
        <taxon>Ascomycota</taxon>
        <taxon>Pezizomycotina</taxon>
        <taxon>Sordariomycetes</taxon>
        <taxon>Hypocreomycetidae</taxon>
        <taxon>Glomerellales</taxon>
        <taxon>Glomerellaceae</taxon>
        <taxon>Colletotrichum</taxon>
        <taxon>Colletotrichum gloeosporioides species complex</taxon>
    </lineage>
</organism>
<dbReference type="EMBL" id="WOWK01000011">
    <property type="protein sequence ID" value="KAF0329523.1"/>
    <property type="molecule type" value="Genomic_DNA"/>
</dbReference>
<feature type="region of interest" description="Disordered" evidence="1">
    <location>
        <begin position="43"/>
        <end position="184"/>
    </location>
</feature>
<dbReference type="OrthoDB" id="3439539at2759"/>
<feature type="compositionally biased region" description="Polar residues" evidence="1">
    <location>
        <begin position="327"/>
        <end position="348"/>
    </location>
</feature>
<feature type="compositionally biased region" description="Polar residues" evidence="1">
    <location>
        <begin position="1231"/>
        <end position="1243"/>
    </location>
</feature>
<feature type="region of interest" description="Disordered" evidence="1">
    <location>
        <begin position="284"/>
        <end position="1046"/>
    </location>
</feature>
<sequence>MAALPPNWEWDYDGTRWFYRYKPNGHVQFHFPKEGDEFPDFFDAMSPIPDLSPEEKLESQQQMKRRTGGDPGPKSQMSATGGPLTDFGMSRSGFGGPLDDDDGAGFFYQPENLMYLGPGAYTDISPLADEDERDEIPRDRRKSRDSASPKKERTTLELAGSDKMGVSPLQSETNTPSVKNSVPVRESAAVPESVAEEAVLIINTQELPGLSQPAIPSPGVPLLDSVEKPHPTADPAVQSPPWDPVGFVAEMATEHTAPAHIETHPDPVEMGDNAVLAPIETRIMDPGIAELPERTSPSDAKPPVPSTHDLLHQTSMSDHALYGATFGTGSRPQNSSSTNSGKVRTSTRPLAVPPKLPLDDSLPEVVPHQTQSSTSTPTTQPFSIERKPSKTGPKQGTFKPYVPGSTPNPIPDKSQSKESDFVRRDHRNSLAREASLMLGPRQSYETSNMPSILQPPQIPPKQPLESTQTLIQHPVNPARPDATRTQTEPAGVLTSVTQSSGPSKGPLQYVPSVLKPARGRPQESPATLPPPPSTKQVLSGSTQFAAFRPGVHAATPAPGQIPHPLAPTHAPQSLSGARPCVQRVETAPADHHTAGDHAPTPQFGTRPAALPTLPAFLQRPTGQADSARQPASRPQQHASSFSARARSRSDLPQPLHNAHSSPASMIGQVQPPTRPGSAAIPRAESPPKTSIVTRPQSAMDFMQGRPDPRIDRVINQTTPTPPPDRPRQTSYASSEVSSLGPPSGSQSSGLPFQTPSPLESNGRRPSSGFFRSADANASPMESATTPVPQRQNPFDIQAASLRSPASRPASLSGPSPTSTQPTTPGSAGFDITAGPPEVYGIASSKPSPGVSQDASGMPGGRAAHNVIEPIQSPTDRQHSVPAEGFAVVGSQPLPVQSTSNGSSKYGTQQQQPYQQGQEIPQPHSAQPVPSTSSVGNQPGTHPPYPLEEGQNIPRLGDRPQRPTVTPPTQQFLGPTSPRTPGHILHPIQEHHDSGATNQNVSGTAAFHKTDSARRASPASVRQLSTGSSQYPSSAESPGGQGDMFGRGNVTNMPQAMSPAVATMGQTYSPVQSNPFQVSPTTTRMQPPTQMMRLGSTPQVTPHGKDKEKGGWLSKIMKGSGKPNVLQKPPPSPNTGPASPHSPNTTRPAQGHNTGRVAAQQSNQATYNQQAPAAFQQIQHPITSEPVSRPQNFVPPPAGPILAPPTGGPEPIMKMQQAPAVEAPQVAPRLQVDQSQRADATQSVEKAVSSLPPRGLSPATVAPSEHTADNMSDAASVSAISVSTMDVSEAQAQPVLKPQLVMVEKAPSVPDKHQLPSRVSAASGSLSQSPPKTADPATSSQPSEDSDLTVEPLFSKRKSIAAAPPVPVMPPAPAANDKWAQKPAVDYSGDDWGDDPWDYA</sequence>
<proteinExistence type="predicted"/>
<feature type="compositionally biased region" description="Pro residues" evidence="1">
    <location>
        <begin position="1192"/>
        <end position="1207"/>
    </location>
</feature>
<feature type="compositionally biased region" description="Polar residues" evidence="1">
    <location>
        <begin position="687"/>
        <end position="696"/>
    </location>
</feature>
<evidence type="ECO:0000313" key="2">
    <source>
        <dbReference type="EMBL" id="KAF0329523.1"/>
    </source>
</evidence>